<evidence type="ECO:0000313" key="2">
    <source>
        <dbReference type="Proteomes" id="UP001062846"/>
    </source>
</evidence>
<organism evidence="1 2">
    <name type="scientific">Rhododendron molle</name>
    <name type="common">Chinese azalea</name>
    <name type="synonym">Azalea mollis</name>
    <dbReference type="NCBI Taxonomy" id="49168"/>
    <lineage>
        <taxon>Eukaryota</taxon>
        <taxon>Viridiplantae</taxon>
        <taxon>Streptophyta</taxon>
        <taxon>Embryophyta</taxon>
        <taxon>Tracheophyta</taxon>
        <taxon>Spermatophyta</taxon>
        <taxon>Magnoliopsida</taxon>
        <taxon>eudicotyledons</taxon>
        <taxon>Gunneridae</taxon>
        <taxon>Pentapetalae</taxon>
        <taxon>asterids</taxon>
        <taxon>Ericales</taxon>
        <taxon>Ericaceae</taxon>
        <taxon>Ericoideae</taxon>
        <taxon>Rhodoreae</taxon>
        <taxon>Rhododendron</taxon>
    </lineage>
</organism>
<accession>A0ACC0MCK0</accession>
<keyword evidence="2" id="KW-1185">Reference proteome</keyword>
<protein>
    <submittedName>
        <fullName evidence="1">Uncharacterized protein</fullName>
    </submittedName>
</protein>
<dbReference type="EMBL" id="CM046396">
    <property type="protein sequence ID" value="KAI8538277.1"/>
    <property type="molecule type" value="Genomic_DNA"/>
</dbReference>
<comment type="caution">
    <text evidence="1">The sequence shown here is derived from an EMBL/GenBank/DDBJ whole genome shotgun (WGS) entry which is preliminary data.</text>
</comment>
<evidence type="ECO:0000313" key="1">
    <source>
        <dbReference type="EMBL" id="KAI8538277.1"/>
    </source>
</evidence>
<name>A0ACC0MCK0_RHOML</name>
<sequence>MARFHSFLKLNTKHPSFSPFSWLWVLLSLCVISVVVGVVGKKHSAAKSKGSGSGGGVGTCKRSAEEVAETEAEQRKKRKEDEEAARAQKQWVTNLKSKGYTCERWVDEYKIGPHEVFEVMAHHCLAFFKDEVPGFRGVLVDVVSGGVQRLVSEWRCSKVGLGFSGGGRGTENVGGGCGVEFSGVG</sequence>
<gene>
    <name evidence="1" type="ORF">RHMOL_Rhmol09G0089900</name>
</gene>
<proteinExistence type="predicted"/>
<reference evidence="1" key="1">
    <citation type="submission" date="2022-02" db="EMBL/GenBank/DDBJ databases">
        <title>Plant Genome Project.</title>
        <authorList>
            <person name="Zhang R.-G."/>
        </authorList>
    </citation>
    <scope>NUCLEOTIDE SEQUENCE</scope>
    <source>
        <strain evidence="1">AT1</strain>
    </source>
</reference>
<dbReference type="Proteomes" id="UP001062846">
    <property type="component" value="Chromosome 9"/>
</dbReference>